<accession>A0ACB9YXG2</accession>
<protein>
    <submittedName>
        <fullName evidence="1">Uncharacterized protein</fullName>
    </submittedName>
</protein>
<name>A0ACB9YXG2_9PEZI</name>
<organism evidence="1 2">
    <name type="scientific">Hypoxylon rubiginosum</name>
    <dbReference type="NCBI Taxonomy" id="110542"/>
    <lineage>
        <taxon>Eukaryota</taxon>
        <taxon>Fungi</taxon>
        <taxon>Dikarya</taxon>
        <taxon>Ascomycota</taxon>
        <taxon>Pezizomycotina</taxon>
        <taxon>Sordariomycetes</taxon>
        <taxon>Xylariomycetidae</taxon>
        <taxon>Xylariales</taxon>
        <taxon>Hypoxylaceae</taxon>
        <taxon>Hypoxylon</taxon>
    </lineage>
</organism>
<proteinExistence type="predicted"/>
<evidence type="ECO:0000313" key="1">
    <source>
        <dbReference type="EMBL" id="KAI4864097.1"/>
    </source>
</evidence>
<sequence length="699" mass="80350">MSKSTVYDIAWNFLVALEATRRAEPIRPLLFVVHSLGGIVVKEMLRRSSGCHVERSHLRNIFESTEGIIFFGTPHGSAGPCRFIQRVAESVFKAAGFSANNKVVDSLLPSSERLRELREDFGPMACRQGWIIHSFQEQIGVRSLGWRKVVEDVSSCLNLQAVETTEHIGRNHMNMCRFSGPEDVEYVKFTAALDRILRGRGKRPGAESVPPSTELKKQELLIKRQALLESLRFDQIDARQMNIKTAHVDTCRWLLENAEYLKWLDVDRRDDHGGLLWLKGKLGTGKSTLTKFALSNARKMINDRITLSFFFNARGDYLERTTLGLYRSILLQLLETKPTLQDILDSRILSTTNTGYQWSVELLKEVFEHAIQLLSRQSVLCFIDALDECDDTEVRDMVSFFEHMGNTPGIQFHIFFSSRHYPHITAKKGLTIVLEKSKEHDKDIAIYIQNQLRIGQSNLAKEIREQLQHKSSGIFMWVVLVVAILNKEFDDGNMHALRRKLQDIPAKLHDLFREIFTRDSHNSDSFRLCMQWVLFSRYPLRPEELYFAIISSIEPHLATGWDRSEITVDTIQKFILSSSKGLVEITDVTRIGTTARFGPFPTVQFIHESVKDFFLKDEGYRELWPDFEHRFQGLSDEKLKQCCLNQISIAIEKQLRADLSFSALLNLFRDAYPFLNYAISNVLYHAYHAERGSVSHGLI</sequence>
<dbReference type="EMBL" id="MU393491">
    <property type="protein sequence ID" value="KAI4864097.1"/>
    <property type="molecule type" value="Genomic_DNA"/>
</dbReference>
<evidence type="ECO:0000313" key="2">
    <source>
        <dbReference type="Proteomes" id="UP001497700"/>
    </source>
</evidence>
<keyword evidence="2" id="KW-1185">Reference proteome</keyword>
<reference evidence="1 2" key="1">
    <citation type="journal article" date="2022" name="New Phytol.">
        <title>Ecological generalism drives hyperdiversity of secondary metabolite gene clusters in xylarialean endophytes.</title>
        <authorList>
            <person name="Franco M.E.E."/>
            <person name="Wisecaver J.H."/>
            <person name="Arnold A.E."/>
            <person name="Ju Y.M."/>
            <person name="Slot J.C."/>
            <person name="Ahrendt S."/>
            <person name="Moore L.P."/>
            <person name="Eastman K.E."/>
            <person name="Scott K."/>
            <person name="Konkel Z."/>
            <person name="Mondo S.J."/>
            <person name="Kuo A."/>
            <person name="Hayes R.D."/>
            <person name="Haridas S."/>
            <person name="Andreopoulos B."/>
            <person name="Riley R."/>
            <person name="LaButti K."/>
            <person name="Pangilinan J."/>
            <person name="Lipzen A."/>
            <person name="Amirebrahimi M."/>
            <person name="Yan J."/>
            <person name="Adam C."/>
            <person name="Keymanesh K."/>
            <person name="Ng V."/>
            <person name="Louie K."/>
            <person name="Northen T."/>
            <person name="Drula E."/>
            <person name="Henrissat B."/>
            <person name="Hsieh H.M."/>
            <person name="Youens-Clark K."/>
            <person name="Lutzoni F."/>
            <person name="Miadlikowska J."/>
            <person name="Eastwood D.C."/>
            <person name="Hamelin R.C."/>
            <person name="Grigoriev I.V."/>
            <person name="U'Ren J.M."/>
        </authorList>
    </citation>
    <scope>NUCLEOTIDE SEQUENCE [LARGE SCALE GENOMIC DNA]</scope>
    <source>
        <strain evidence="1 2">CBS 119005</strain>
    </source>
</reference>
<gene>
    <name evidence="1" type="ORF">F4820DRAFT_346754</name>
</gene>
<dbReference type="Proteomes" id="UP001497700">
    <property type="component" value="Unassembled WGS sequence"/>
</dbReference>
<comment type="caution">
    <text evidence="1">The sequence shown here is derived from an EMBL/GenBank/DDBJ whole genome shotgun (WGS) entry which is preliminary data.</text>
</comment>